<keyword evidence="2" id="KW-1185">Reference proteome</keyword>
<evidence type="ECO:0000313" key="1">
    <source>
        <dbReference type="EMBL" id="THG96376.1"/>
    </source>
</evidence>
<sequence>MATITHAQDTHDDIPGLLAIFRDLYNSIQKSQQWDVEEGIAAVLIKCRENLPLLRPDHPRLPRALFVIAAALILRFEALGEVADVDDAIIYLDESLAIPQSWQDESVHDEIVYVAALSLTCLGKALMLRFEHWKDVEDMAAAIENYRTALVLVSSYNPVRQECLVALRRASVLKFKTYGRKEDADEAIQWQREAVSLSQTGSDKGETKESLADSLNQLGDLLMLRYRKIGQIVDLEEARESYGKALVLLPDNSEWRPRYLSDLAVSLHKTFEAKGQIEDLNGAISRVHEALACLSGGTVLLDERKIRRSLAKNLSHLGDLLMDRYRELKLVVDLEGATLSYGKAVAALPDNSQRRPQYLRALAMSLLKTFEKKGSGTVSLDEGEKHGLLAKNSNHLGDLLMLRYRKIALIADLEEATSNYEKALVYLPDDSESRPQYLKDLAVSLRKTFEAKGRVEDLNGAIDRVRQALAYLSTRDVAPDKGETPESLAQNLNHLGDLLVDRYRKVGLIVDLEEATSSYGEAIAVLTDNSGSRPHYLRDLAVSLQETFEAKGRVEDLNEAIGYVREALACPSDGNPPSEMCMSLGYLGNLLEARFSWTGEMQDFDEAVRCQYQAMELDPTKRYCTLDNLSSHLHALYSMTGDHSDLKRALEFSREALELCPVHDPSSLLEIKRHIADCLDERFVWSDRAEDVEEALTIRRELVALTKGKVGHHVDVANFVHCLNTQWRRDAGKLDAFDEGLKQLRDLLGTVGHGSGRLDVLYDLGMYSCNRHMRLNTPEDLEESIAYFRELAALTPPGHIRHAKHLSTLSGALRCRFQLFGRNEDINDAVDSARKAIAIVRSSHRRGDLLVCLEALGLCLGIRSISLRQLDGIEAIAVWRELVSLSPPGNWTALVNLAFSILLSQQQPGQSDGIEEAITLLRKSLTLLPARHPDQLRSLGALASAALKRCKLGGSIEDLKEALEICRENVAAYEGLPLEDDHFGISICLLGGHQGKRPFVITAHYT</sequence>
<evidence type="ECO:0000313" key="2">
    <source>
        <dbReference type="Proteomes" id="UP000309038"/>
    </source>
</evidence>
<organism evidence="1 2">
    <name type="scientific">Hermanssonia centrifuga</name>
    <dbReference type="NCBI Taxonomy" id="98765"/>
    <lineage>
        <taxon>Eukaryota</taxon>
        <taxon>Fungi</taxon>
        <taxon>Dikarya</taxon>
        <taxon>Basidiomycota</taxon>
        <taxon>Agaricomycotina</taxon>
        <taxon>Agaricomycetes</taxon>
        <taxon>Polyporales</taxon>
        <taxon>Meruliaceae</taxon>
        <taxon>Hermanssonia</taxon>
    </lineage>
</organism>
<proteinExistence type="predicted"/>
<reference evidence="1 2" key="1">
    <citation type="submission" date="2019-02" db="EMBL/GenBank/DDBJ databases">
        <title>Genome sequencing of the rare red list fungi Phlebia centrifuga.</title>
        <authorList>
            <person name="Buettner E."/>
            <person name="Kellner H."/>
        </authorList>
    </citation>
    <scope>NUCLEOTIDE SEQUENCE [LARGE SCALE GENOMIC DNA]</scope>
    <source>
        <strain evidence="1 2">DSM 108282</strain>
    </source>
</reference>
<dbReference type="PANTHER" id="PTHR19959:SF119">
    <property type="entry name" value="FUNGAL LIPASE-LIKE DOMAIN-CONTAINING PROTEIN"/>
    <property type="match status" value="1"/>
</dbReference>
<gene>
    <name evidence="1" type="ORF">EW026_g5443</name>
</gene>
<evidence type="ECO:0008006" key="3">
    <source>
        <dbReference type="Google" id="ProtNLM"/>
    </source>
</evidence>
<dbReference type="Proteomes" id="UP000309038">
    <property type="component" value="Unassembled WGS sequence"/>
</dbReference>
<accession>A0A4S4KEH8</accession>
<dbReference type="Gene3D" id="1.25.40.10">
    <property type="entry name" value="Tetratricopeptide repeat domain"/>
    <property type="match status" value="4"/>
</dbReference>
<protein>
    <recommendedName>
        <fullName evidence="3">TPR-like protein</fullName>
    </recommendedName>
</protein>
<dbReference type="AlphaFoldDB" id="A0A4S4KEH8"/>
<dbReference type="SUPFAM" id="SSF48452">
    <property type="entry name" value="TPR-like"/>
    <property type="match status" value="2"/>
</dbReference>
<dbReference type="EMBL" id="SGPJ01000240">
    <property type="protein sequence ID" value="THG96376.1"/>
    <property type="molecule type" value="Genomic_DNA"/>
</dbReference>
<name>A0A4S4KEH8_9APHY</name>
<comment type="caution">
    <text evidence="1">The sequence shown here is derived from an EMBL/GenBank/DDBJ whole genome shotgun (WGS) entry which is preliminary data.</text>
</comment>
<dbReference type="SMART" id="SM00028">
    <property type="entry name" value="TPR"/>
    <property type="match status" value="6"/>
</dbReference>
<dbReference type="InterPro" id="IPR019734">
    <property type="entry name" value="TPR_rpt"/>
</dbReference>
<dbReference type="InterPro" id="IPR011990">
    <property type="entry name" value="TPR-like_helical_dom_sf"/>
</dbReference>
<dbReference type="PANTHER" id="PTHR19959">
    <property type="entry name" value="KINESIN LIGHT CHAIN"/>
    <property type="match status" value="1"/>
</dbReference>